<evidence type="ECO:0000259" key="10">
    <source>
        <dbReference type="PROSITE" id="PS50850"/>
    </source>
</evidence>
<dbReference type="PANTHER" id="PTHR42718:SF46">
    <property type="entry name" value="BLR6921 PROTEIN"/>
    <property type="match status" value="1"/>
</dbReference>
<dbReference type="NCBIfam" id="TIGR00711">
    <property type="entry name" value="efflux_EmrB"/>
    <property type="match status" value="1"/>
</dbReference>
<dbReference type="InterPro" id="IPR005829">
    <property type="entry name" value="Sugar_transporter_CS"/>
</dbReference>
<dbReference type="RefSeq" id="WP_136737982.1">
    <property type="nucleotide sequence ID" value="NZ_SUMB01000001.1"/>
</dbReference>
<feature type="transmembrane region" description="Helical" evidence="9">
    <location>
        <begin position="302"/>
        <end position="324"/>
    </location>
</feature>
<evidence type="ECO:0000256" key="4">
    <source>
        <dbReference type="ARBA" id="ARBA00022692"/>
    </source>
</evidence>
<dbReference type="Gene3D" id="1.20.1250.20">
    <property type="entry name" value="MFS general substrate transporter like domains"/>
    <property type="match status" value="1"/>
</dbReference>
<feature type="transmembrane region" description="Helical" evidence="9">
    <location>
        <begin position="200"/>
        <end position="222"/>
    </location>
</feature>
<feature type="transmembrane region" description="Helical" evidence="9">
    <location>
        <begin position="108"/>
        <end position="131"/>
    </location>
</feature>
<keyword evidence="3" id="KW-1003">Cell membrane</keyword>
<comment type="subcellular location">
    <subcellularLocation>
        <location evidence="1">Cell membrane</location>
        <topology evidence="1">Multi-pass membrane protein</topology>
    </subcellularLocation>
</comment>
<dbReference type="InterPro" id="IPR036259">
    <property type="entry name" value="MFS_trans_sf"/>
</dbReference>
<feature type="transmembrane region" description="Helical" evidence="9">
    <location>
        <begin position="361"/>
        <end position="381"/>
    </location>
</feature>
<feature type="transmembrane region" description="Helical" evidence="9">
    <location>
        <begin position="170"/>
        <end position="188"/>
    </location>
</feature>
<feature type="domain" description="Major facilitator superfamily (MFS) profile" evidence="10">
    <location>
        <begin position="17"/>
        <end position="470"/>
    </location>
</feature>
<keyword evidence="4 9" id="KW-0812">Transmembrane</keyword>
<evidence type="ECO:0000256" key="7">
    <source>
        <dbReference type="ARBA" id="ARBA00023251"/>
    </source>
</evidence>
<feature type="transmembrane region" description="Helical" evidence="9">
    <location>
        <begin position="443"/>
        <end position="465"/>
    </location>
</feature>
<dbReference type="InterPro" id="IPR020846">
    <property type="entry name" value="MFS_dom"/>
</dbReference>
<accession>A0A4U0NWL0</accession>
<dbReference type="GO" id="GO:0005886">
    <property type="term" value="C:plasma membrane"/>
    <property type="evidence" value="ECO:0007669"/>
    <property type="project" value="UniProtKB-SubCell"/>
</dbReference>
<evidence type="ECO:0000256" key="1">
    <source>
        <dbReference type="ARBA" id="ARBA00004651"/>
    </source>
</evidence>
<keyword evidence="5 9" id="KW-1133">Transmembrane helix</keyword>
<keyword evidence="2" id="KW-0813">Transport</keyword>
<keyword evidence="12" id="KW-1185">Reference proteome</keyword>
<dbReference type="SUPFAM" id="SSF103473">
    <property type="entry name" value="MFS general substrate transporter"/>
    <property type="match status" value="1"/>
</dbReference>
<dbReference type="Pfam" id="PF07690">
    <property type="entry name" value="MFS_1"/>
    <property type="match status" value="1"/>
</dbReference>
<dbReference type="InterPro" id="IPR004638">
    <property type="entry name" value="EmrB-like"/>
</dbReference>
<name>A0A4U0NWL0_9ACTN</name>
<proteinExistence type="predicted"/>
<dbReference type="Proteomes" id="UP000308697">
    <property type="component" value="Unassembled WGS sequence"/>
</dbReference>
<dbReference type="GO" id="GO:0022857">
    <property type="term" value="F:transmembrane transporter activity"/>
    <property type="evidence" value="ECO:0007669"/>
    <property type="project" value="InterPro"/>
</dbReference>
<dbReference type="OrthoDB" id="4508689at2"/>
<feature type="transmembrane region" description="Helical" evidence="9">
    <location>
        <begin position="143"/>
        <end position="164"/>
    </location>
</feature>
<evidence type="ECO:0000256" key="2">
    <source>
        <dbReference type="ARBA" id="ARBA00022448"/>
    </source>
</evidence>
<evidence type="ECO:0000313" key="12">
    <source>
        <dbReference type="Proteomes" id="UP000308697"/>
    </source>
</evidence>
<feature type="transmembrane region" description="Helical" evidence="9">
    <location>
        <begin position="336"/>
        <end position="355"/>
    </location>
</feature>
<dbReference type="GO" id="GO:0046677">
    <property type="term" value="P:response to antibiotic"/>
    <property type="evidence" value="ECO:0007669"/>
    <property type="project" value="UniProtKB-KW"/>
</dbReference>
<dbReference type="InterPro" id="IPR011701">
    <property type="entry name" value="MFS"/>
</dbReference>
<protein>
    <submittedName>
        <fullName evidence="11">MFS transporter</fullName>
    </submittedName>
</protein>
<keyword evidence="7" id="KW-0046">Antibiotic resistance</keyword>
<dbReference type="PROSITE" id="PS50850">
    <property type="entry name" value="MFS"/>
    <property type="match status" value="1"/>
</dbReference>
<feature type="transmembrane region" description="Helical" evidence="9">
    <location>
        <begin position="12"/>
        <end position="32"/>
    </location>
</feature>
<feature type="transmembrane region" description="Helical" evidence="9">
    <location>
        <begin position="52"/>
        <end position="71"/>
    </location>
</feature>
<evidence type="ECO:0000256" key="9">
    <source>
        <dbReference type="SAM" id="Phobius"/>
    </source>
</evidence>
<dbReference type="EMBL" id="SUMB01000001">
    <property type="protein sequence ID" value="TJZ59030.1"/>
    <property type="molecule type" value="Genomic_DNA"/>
</dbReference>
<evidence type="ECO:0000256" key="8">
    <source>
        <dbReference type="SAM" id="MobiDB-lite"/>
    </source>
</evidence>
<dbReference type="CDD" id="cd17321">
    <property type="entry name" value="MFS_MMR_MDR_like"/>
    <property type="match status" value="1"/>
</dbReference>
<dbReference type="PANTHER" id="PTHR42718">
    <property type="entry name" value="MAJOR FACILITATOR SUPERFAMILY MULTIDRUG TRANSPORTER MFSC"/>
    <property type="match status" value="1"/>
</dbReference>
<organism evidence="11 12">
    <name type="scientific">Streptomyces piniterrae</name>
    <dbReference type="NCBI Taxonomy" id="2571125"/>
    <lineage>
        <taxon>Bacteria</taxon>
        <taxon>Bacillati</taxon>
        <taxon>Actinomycetota</taxon>
        <taxon>Actinomycetes</taxon>
        <taxon>Kitasatosporales</taxon>
        <taxon>Streptomycetaceae</taxon>
        <taxon>Streptomyces</taxon>
    </lineage>
</organism>
<feature type="region of interest" description="Disordered" evidence="8">
    <location>
        <begin position="470"/>
        <end position="493"/>
    </location>
</feature>
<feature type="transmembrane region" description="Helical" evidence="9">
    <location>
        <begin position="234"/>
        <end position="253"/>
    </location>
</feature>
<reference evidence="11 12" key="1">
    <citation type="submission" date="2019-04" db="EMBL/GenBank/DDBJ databases">
        <title>Streptomyces piniterrae sp. nov., a heliquinomycin-producing actinomycete isolated from rhizosphere soil of Pinus yunnanensis.</title>
        <authorList>
            <person name="Zhuang X."/>
            <person name="Zhao J."/>
        </authorList>
    </citation>
    <scope>NUCLEOTIDE SEQUENCE [LARGE SCALE GENOMIC DNA]</scope>
    <source>
        <strain evidence="12">jys28</strain>
    </source>
</reference>
<comment type="caution">
    <text evidence="11">The sequence shown here is derived from an EMBL/GenBank/DDBJ whole genome shotgun (WGS) entry which is preliminary data.</text>
</comment>
<evidence type="ECO:0000256" key="6">
    <source>
        <dbReference type="ARBA" id="ARBA00023136"/>
    </source>
</evidence>
<dbReference type="AlphaFoldDB" id="A0A4U0NWL0"/>
<gene>
    <name evidence="11" type="ORF">FCH28_02470</name>
</gene>
<dbReference type="Gene3D" id="1.20.1720.10">
    <property type="entry name" value="Multidrug resistance protein D"/>
    <property type="match status" value="1"/>
</dbReference>
<sequence>MRKEGAAEKSSVRLGWVLSVVVAAQFMVTLDASVVNVALPAVRADLGFSEAGLLWVVNAYTLVFGGFLLLGGRAADLFGRRRVLWLGLGLFGLASLLGGLVQEPSQLVVARAVQGLGAAVLAPVALTIVTTTFPEGAQRTKALALWSVAGASGGAAGVLIGGVLTDYLNWRWVLLINVPIVLFAAVGGKEVPDGRPEQRSGLDLIGALLATTGLAALVYGVVRIGGDSLTSGATLGFLGAGIVLLTAFVLYEAKGARQPLVQLRLFAHRSVSGANLAMLLLASGQFASFYFVSLYLQQVLHFTPAAAGLAFLPFCVGFTAAAMLSGRVLARTGPRILVVAGTLIGALGLAWFSRISTDGGFLANILGPSLVASFGIGACFVPLANAATGSVLPQDAGMASGLLNSGQQVGGSLGLAVTVSVATSRTASLSDGGKPTLAALNDGYGAALLAGAGLLVLAALVALILPGRQPAGSAESAPAEPDEQAEARITQPS</sequence>
<dbReference type="PROSITE" id="PS00216">
    <property type="entry name" value="SUGAR_TRANSPORT_1"/>
    <property type="match status" value="1"/>
</dbReference>
<feature type="transmembrane region" description="Helical" evidence="9">
    <location>
        <begin position="274"/>
        <end position="296"/>
    </location>
</feature>
<feature type="transmembrane region" description="Helical" evidence="9">
    <location>
        <begin position="83"/>
        <end position="102"/>
    </location>
</feature>
<evidence type="ECO:0000256" key="3">
    <source>
        <dbReference type="ARBA" id="ARBA00022475"/>
    </source>
</evidence>
<evidence type="ECO:0000313" key="11">
    <source>
        <dbReference type="EMBL" id="TJZ59030.1"/>
    </source>
</evidence>
<feature type="compositionally biased region" description="Low complexity" evidence="8">
    <location>
        <begin position="470"/>
        <end position="479"/>
    </location>
</feature>
<keyword evidence="6 9" id="KW-0472">Membrane</keyword>
<evidence type="ECO:0000256" key="5">
    <source>
        <dbReference type="ARBA" id="ARBA00022989"/>
    </source>
</evidence>
<feature type="transmembrane region" description="Helical" evidence="9">
    <location>
        <begin position="402"/>
        <end position="423"/>
    </location>
</feature>